<dbReference type="EMBL" id="JAHIBW010000024">
    <property type="protein sequence ID" value="KAG7298350.1"/>
    <property type="molecule type" value="Genomic_DNA"/>
</dbReference>
<name>A0ABQ7Q0T1_PLUXY</name>
<gene>
    <name evidence="2" type="ORF">JYU34_017956</name>
</gene>
<sequence length="307" mass="35355">MSLAKICLDKINSNFQLNESPDTITTGDANFKTSEKLSFEDLLLESTKPTHTDNLKKKNVRISGSAEVITHQDVIQRLKKKEDDKARKEKEKDNRRNQRENKKMENKNKIKEMGKRKIVKKVPEKTRAAPSETTPPNPNLNLQDDFLPPDVNLASFSEEPLPSTSGFQKQNKVVILEDVYLKNEEKLKIYTYPEPNKIRAKDVILNGTDKKKNSEERKCDKENKGIEIEKKNQMKIKKDEEDLLAVSDFTPPNFDFKLQDDSISPEVNIARFSEALPSTSMFQKVPKNAEKRKVKKENVTRKIRALN</sequence>
<evidence type="ECO:0000313" key="2">
    <source>
        <dbReference type="EMBL" id="KAG7298350.1"/>
    </source>
</evidence>
<reference evidence="2 3" key="1">
    <citation type="submission" date="2021-06" db="EMBL/GenBank/DDBJ databases">
        <title>A haploid diamondback moth (Plutella xylostella L.) genome assembly resolves 31 chromosomes and identifies a diamide resistance mutation.</title>
        <authorList>
            <person name="Ward C.M."/>
            <person name="Perry K.D."/>
            <person name="Baker G."/>
            <person name="Powis K."/>
            <person name="Heckel D.G."/>
            <person name="Baxter S.W."/>
        </authorList>
    </citation>
    <scope>NUCLEOTIDE SEQUENCE [LARGE SCALE GENOMIC DNA]</scope>
    <source>
        <strain evidence="2 3">LV</strain>
        <tissue evidence="2">Single pupa</tissue>
    </source>
</reference>
<feature type="compositionally biased region" description="Basic and acidic residues" evidence="1">
    <location>
        <begin position="78"/>
        <end position="127"/>
    </location>
</feature>
<feature type="region of interest" description="Disordered" evidence="1">
    <location>
        <begin position="78"/>
        <end position="144"/>
    </location>
</feature>
<comment type="caution">
    <text evidence="2">The sequence shown here is derived from an EMBL/GenBank/DDBJ whole genome shotgun (WGS) entry which is preliminary data.</text>
</comment>
<dbReference type="Proteomes" id="UP000823941">
    <property type="component" value="Chromosome 24"/>
</dbReference>
<keyword evidence="3" id="KW-1185">Reference proteome</keyword>
<evidence type="ECO:0000313" key="3">
    <source>
        <dbReference type="Proteomes" id="UP000823941"/>
    </source>
</evidence>
<accession>A0ABQ7Q0T1</accession>
<evidence type="ECO:0000256" key="1">
    <source>
        <dbReference type="SAM" id="MobiDB-lite"/>
    </source>
</evidence>
<proteinExistence type="predicted"/>
<organism evidence="2 3">
    <name type="scientific">Plutella xylostella</name>
    <name type="common">Diamondback moth</name>
    <name type="synonym">Plutella maculipennis</name>
    <dbReference type="NCBI Taxonomy" id="51655"/>
    <lineage>
        <taxon>Eukaryota</taxon>
        <taxon>Metazoa</taxon>
        <taxon>Ecdysozoa</taxon>
        <taxon>Arthropoda</taxon>
        <taxon>Hexapoda</taxon>
        <taxon>Insecta</taxon>
        <taxon>Pterygota</taxon>
        <taxon>Neoptera</taxon>
        <taxon>Endopterygota</taxon>
        <taxon>Lepidoptera</taxon>
        <taxon>Glossata</taxon>
        <taxon>Ditrysia</taxon>
        <taxon>Yponomeutoidea</taxon>
        <taxon>Plutellidae</taxon>
        <taxon>Plutella</taxon>
    </lineage>
</organism>
<protein>
    <submittedName>
        <fullName evidence="2">Uncharacterized protein</fullName>
    </submittedName>
</protein>